<keyword evidence="7" id="KW-0119">Carbohydrate metabolism</keyword>
<evidence type="ECO:0000313" key="9">
    <source>
        <dbReference type="Proteomes" id="UP000305888"/>
    </source>
</evidence>
<dbReference type="InterPro" id="IPR008928">
    <property type="entry name" value="6-hairpin_glycosidase_sf"/>
</dbReference>
<keyword evidence="6" id="KW-0326">Glycosidase</keyword>
<dbReference type="GO" id="GO:0030245">
    <property type="term" value="P:cellulose catabolic process"/>
    <property type="evidence" value="ECO:0007669"/>
    <property type="project" value="UniProtKB-KW"/>
</dbReference>
<evidence type="ECO:0000256" key="7">
    <source>
        <dbReference type="ARBA" id="ARBA00023326"/>
    </source>
</evidence>
<dbReference type="InterPro" id="IPR012341">
    <property type="entry name" value="6hp_glycosidase-like_sf"/>
</dbReference>
<name>A0A5B8G035_9RHOB</name>
<dbReference type="SUPFAM" id="SSF48208">
    <property type="entry name" value="Six-hairpin glycosidases"/>
    <property type="match status" value="1"/>
</dbReference>
<dbReference type="InterPro" id="IPR002037">
    <property type="entry name" value="Glyco_hydro_8"/>
</dbReference>
<dbReference type="Proteomes" id="UP000305888">
    <property type="component" value="Chromosome"/>
</dbReference>
<evidence type="ECO:0000256" key="2">
    <source>
        <dbReference type="ARBA" id="ARBA00009209"/>
    </source>
</evidence>
<evidence type="ECO:0000256" key="1">
    <source>
        <dbReference type="ARBA" id="ARBA00000966"/>
    </source>
</evidence>
<dbReference type="PRINTS" id="PR00735">
    <property type="entry name" value="GLHYDRLASE8"/>
</dbReference>
<dbReference type="EC" id="3.2.1.4" evidence="3"/>
<dbReference type="GO" id="GO:0008810">
    <property type="term" value="F:cellulase activity"/>
    <property type="evidence" value="ECO:0007669"/>
    <property type="project" value="UniProtKB-EC"/>
</dbReference>
<dbReference type="KEGG" id="ppru:FDP22_11545"/>
<keyword evidence="5" id="KW-0136">Cellulose degradation</keyword>
<comment type="catalytic activity">
    <reaction evidence="1">
        <text>Endohydrolysis of (1-&gt;4)-beta-D-glucosidic linkages in cellulose, lichenin and cereal beta-D-glucans.</text>
        <dbReference type="EC" id="3.2.1.4"/>
    </reaction>
</comment>
<dbReference type="EMBL" id="CP040818">
    <property type="protein sequence ID" value="QDL92352.1"/>
    <property type="molecule type" value="Genomic_DNA"/>
</dbReference>
<proteinExistence type="inferred from homology"/>
<protein>
    <recommendedName>
        <fullName evidence="3">cellulase</fullName>
        <ecNumber evidence="3">3.2.1.4</ecNumber>
    </recommendedName>
</protein>
<keyword evidence="7" id="KW-0624">Polysaccharide degradation</keyword>
<dbReference type="AlphaFoldDB" id="A0A5B8G035"/>
<sequence length="392" mass="42897">MRHAFRDTSYFCPSYWHLCRPSWPIALSPPAGEGSVMDRRQFILASGAAMACMIANGARAQATQAPVHPARIYWEAWKKRFLKDGRVVDNVQMEASHSEGQGYGMILATAFDDQEAFAAMLDWSDLHLSVRGDGLYAWRWLEPNGGSVPDLNNASDGDLFIAWALARASRRFDNPTYLERATVIARALLAKCVVTDESDGSLLLLPAQAGFNTPQGNILNPSYYMLRAMREVAEATGEARFTAVARDGQRMLARLAAGGPVPDWVLVSEGTFSPAPGMSWNSGYEALRVPLYLAWSGDIENPAVNRFRTVLDQVPFGSDQTPVVIDRETSAPLEWSAEPGYRACNGLLTCVSDGQAGSAIPAFTADQSYYPATLHLLTLVAQWEISPQCVPV</sequence>
<accession>A0A5B8G035</accession>
<evidence type="ECO:0000256" key="6">
    <source>
        <dbReference type="ARBA" id="ARBA00023295"/>
    </source>
</evidence>
<evidence type="ECO:0000313" key="8">
    <source>
        <dbReference type="EMBL" id="QDL92352.1"/>
    </source>
</evidence>
<dbReference type="Gene3D" id="1.50.10.10">
    <property type="match status" value="1"/>
</dbReference>
<gene>
    <name evidence="8" type="ORF">FDP22_11545</name>
</gene>
<comment type="similarity">
    <text evidence="2">Belongs to the glycosyl hydrolase 8 (cellulase D) family.</text>
</comment>
<dbReference type="OrthoDB" id="9766708at2"/>
<evidence type="ECO:0000256" key="4">
    <source>
        <dbReference type="ARBA" id="ARBA00022801"/>
    </source>
</evidence>
<evidence type="ECO:0000256" key="5">
    <source>
        <dbReference type="ARBA" id="ARBA00023001"/>
    </source>
</evidence>
<keyword evidence="4 8" id="KW-0378">Hydrolase</keyword>
<reference evidence="8 9" key="1">
    <citation type="submission" date="2019-06" db="EMBL/GenBank/DDBJ databases">
        <title>Genome sequence of Rhodobacteraceae bacterium D4M1.</title>
        <authorList>
            <person name="Cao J."/>
        </authorList>
    </citation>
    <scope>NUCLEOTIDE SEQUENCE [LARGE SCALE GENOMIC DNA]</scope>
    <source>
        <strain evidence="8 9">D4M1</strain>
    </source>
</reference>
<keyword evidence="9" id="KW-1185">Reference proteome</keyword>
<dbReference type="Pfam" id="PF01270">
    <property type="entry name" value="Glyco_hydro_8"/>
    <property type="match status" value="1"/>
</dbReference>
<organism evidence="8 9">
    <name type="scientific">Paroceanicella profunda</name>
    <dbReference type="NCBI Taxonomy" id="2579971"/>
    <lineage>
        <taxon>Bacteria</taxon>
        <taxon>Pseudomonadati</taxon>
        <taxon>Pseudomonadota</taxon>
        <taxon>Alphaproteobacteria</taxon>
        <taxon>Rhodobacterales</taxon>
        <taxon>Paracoccaceae</taxon>
        <taxon>Paroceanicella</taxon>
    </lineage>
</organism>
<evidence type="ECO:0000256" key="3">
    <source>
        <dbReference type="ARBA" id="ARBA00012601"/>
    </source>
</evidence>